<organism evidence="2 3">
    <name type="scientific">Paramuricea clavata</name>
    <name type="common">Red gorgonian</name>
    <name type="synonym">Violescent sea-whip</name>
    <dbReference type="NCBI Taxonomy" id="317549"/>
    <lineage>
        <taxon>Eukaryota</taxon>
        <taxon>Metazoa</taxon>
        <taxon>Cnidaria</taxon>
        <taxon>Anthozoa</taxon>
        <taxon>Octocorallia</taxon>
        <taxon>Malacalcyonacea</taxon>
        <taxon>Plexauridae</taxon>
        <taxon>Paramuricea</taxon>
    </lineage>
</organism>
<reference evidence="2" key="1">
    <citation type="submission" date="2020-04" db="EMBL/GenBank/DDBJ databases">
        <authorList>
            <person name="Alioto T."/>
            <person name="Alioto T."/>
            <person name="Gomez Garrido J."/>
        </authorList>
    </citation>
    <scope>NUCLEOTIDE SEQUENCE</scope>
    <source>
        <strain evidence="2">A484AB</strain>
    </source>
</reference>
<gene>
    <name evidence="2" type="ORF">PACLA_8A033836</name>
</gene>
<feature type="region of interest" description="Disordered" evidence="1">
    <location>
        <begin position="1"/>
        <end position="101"/>
    </location>
</feature>
<sequence length="101" mass="10995">MAVMLDGDQSAKDLEGSTFHGDERILQQAPNDNGDEPVSLQDDHSKTANQYLGHKGACRSGTKIDIGSDDDSLPESDQESEIEDYVPEIDTEKSEGELLLT</sequence>
<evidence type="ECO:0000313" key="2">
    <source>
        <dbReference type="EMBL" id="CAB3981068.1"/>
    </source>
</evidence>
<dbReference type="Proteomes" id="UP001152795">
    <property type="component" value="Unassembled WGS sequence"/>
</dbReference>
<name>A0A7D9DCC0_PARCT</name>
<feature type="compositionally biased region" description="Acidic residues" evidence="1">
    <location>
        <begin position="67"/>
        <end position="89"/>
    </location>
</feature>
<feature type="compositionally biased region" description="Basic and acidic residues" evidence="1">
    <location>
        <begin position="9"/>
        <end position="25"/>
    </location>
</feature>
<dbReference type="EMBL" id="CACRXK020000349">
    <property type="protein sequence ID" value="CAB3981068.1"/>
    <property type="molecule type" value="Genomic_DNA"/>
</dbReference>
<evidence type="ECO:0000313" key="3">
    <source>
        <dbReference type="Proteomes" id="UP001152795"/>
    </source>
</evidence>
<protein>
    <submittedName>
        <fullName evidence="2">Uncharacterized protein</fullName>
    </submittedName>
</protein>
<dbReference type="AlphaFoldDB" id="A0A7D9DCC0"/>
<comment type="caution">
    <text evidence="2">The sequence shown here is derived from an EMBL/GenBank/DDBJ whole genome shotgun (WGS) entry which is preliminary data.</text>
</comment>
<keyword evidence="3" id="KW-1185">Reference proteome</keyword>
<evidence type="ECO:0000256" key="1">
    <source>
        <dbReference type="SAM" id="MobiDB-lite"/>
    </source>
</evidence>
<accession>A0A7D9DCC0</accession>
<feature type="compositionally biased region" description="Basic and acidic residues" evidence="1">
    <location>
        <begin position="90"/>
        <end position="101"/>
    </location>
</feature>
<proteinExistence type="predicted"/>